<sequence length="88" mass="9949">MGYIEVGPNGELALPQDLRERLGVKPGDRVELILRDDRTVLVRPRPHSLDDLIGSGGTFTRALSQEEMDDAIRRRMAERHAEPQDRTS</sequence>
<evidence type="ECO:0000259" key="2">
    <source>
        <dbReference type="PROSITE" id="PS51740"/>
    </source>
</evidence>
<dbReference type="NCBIfam" id="TIGR01439">
    <property type="entry name" value="lp_hng_hel_AbrB"/>
    <property type="match status" value="1"/>
</dbReference>
<dbReference type="InterPro" id="IPR037914">
    <property type="entry name" value="SpoVT-AbrB_sf"/>
</dbReference>
<dbReference type="GO" id="GO:0003677">
    <property type="term" value="F:DNA binding"/>
    <property type="evidence" value="ECO:0007669"/>
    <property type="project" value="UniProtKB-UniRule"/>
</dbReference>
<dbReference type="SUPFAM" id="SSF89447">
    <property type="entry name" value="AbrB/MazE/MraZ-like"/>
    <property type="match status" value="1"/>
</dbReference>
<dbReference type="SMART" id="SM00966">
    <property type="entry name" value="SpoVT_AbrB"/>
    <property type="match status" value="1"/>
</dbReference>
<dbReference type="EMBL" id="CP007793">
    <property type="protein sequence ID" value="AIB10672.1"/>
    <property type="molecule type" value="Genomic_DNA"/>
</dbReference>
<dbReference type="AlphaFoldDB" id="A0A060DCR7"/>
<evidence type="ECO:0000313" key="4">
    <source>
        <dbReference type="Proteomes" id="UP000027186"/>
    </source>
</evidence>
<accession>A0A060DCR7</accession>
<evidence type="ECO:0000256" key="1">
    <source>
        <dbReference type="PROSITE-ProRule" id="PRU01076"/>
    </source>
</evidence>
<dbReference type="RefSeq" id="WP_038525922.1">
    <property type="nucleotide sequence ID" value="NZ_CP007793.1"/>
</dbReference>
<dbReference type="InterPro" id="IPR007159">
    <property type="entry name" value="SpoVT-AbrB_dom"/>
</dbReference>
<protein>
    <recommendedName>
        <fullName evidence="2">SpoVT-AbrB domain-containing protein</fullName>
    </recommendedName>
</protein>
<gene>
    <name evidence="3" type="ORF">ABAZ39_01290</name>
</gene>
<proteinExistence type="predicted"/>
<evidence type="ECO:0000313" key="3">
    <source>
        <dbReference type="EMBL" id="AIB10672.1"/>
    </source>
</evidence>
<dbReference type="PROSITE" id="PS51740">
    <property type="entry name" value="SPOVT_ABRB"/>
    <property type="match status" value="1"/>
</dbReference>
<keyword evidence="1" id="KW-0238">DNA-binding</keyword>
<dbReference type="Proteomes" id="UP000027186">
    <property type="component" value="Chromosome"/>
</dbReference>
<dbReference type="KEGG" id="abq:ABAZ39_01290"/>
<dbReference type="Pfam" id="PF04014">
    <property type="entry name" value="MazE_antitoxin"/>
    <property type="match status" value="1"/>
</dbReference>
<reference evidence="3 4" key="1">
    <citation type="journal article" date="2014" name="Genome Announc.">
        <title>Complete Genome Sequence of the Model Rhizosphere Strain Azospirillum brasilense Az39, Successfully Applied in Agriculture.</title>
        <authorList>
            <person name="Rivera D."/>
            <person name="Revale S."/>
            <person name="Molina R."/>
            <person name="Gualpa J."/>
            <person name="Puente M."/>
            <person name="Maroniche G."/>
            <person name="Paris G."/>
            <person name="Baker D."/>
            <person name="Clavijo B."/>
            <person name="McLay K."/>
            <person name="Spaepen S."/>
            <person name="Perticari A."/>
            <person name="Vazquez M."/>
            <person name="Wisniewski-Dye F."/>
            <person name="Watkins C."/>
            <person name="Martinez-Abarca F."/>
            <person name="Vanderleyden J."/>
            <person name="Cassan F."/>
        </authorList>
    </citation>
    <scope>NUCLEOTIDE SEQUENCE [LARGE SCALE GENOMIC DNA]</scope>
    <source>
        <strain evidence="3 4">Az39</strain>
    </source>
</reference>
<name>A0A060DCR7_9PROT</name>
<dbReference type="Gene3D" id="2.10.260.10">
    <property type="match status" value="1"/>
</dbReference>
<organism evidence="3 4">
    <name type="scientific">Azospirillum argentinense</name>
    <dbReference type="NCBI Taxonomy" id="2970906"/>
    <lineage>
        <taxon>Bacteria</taxon>
        <taxon>Pseudomonadati</taxon>
        <taxon>Pseudomonadota</taxon>
        <taxon>Alphaproteobacteria</taxon>
        <taxon>Rhodospirillales</taxon>
        <taxon>Azospirillaceae</taxon>
        <taxon>Azospirillum</taxon>
    </lineage>
</organism>
<feature type="domain" description="SpoVT-AbrB" evidence="2">
    <location>
        <begin position="1"/>
        <end position="47"/>
    </location>
</feature>